<dbReference type="PANTHER" id="PTHR33991:SF1">
    <property type="entry name" value="DNA REPAIR PROTEIN RECO"/>
    <property type="match status" value="1"/>
</dbReference>
<sequence length="300" mass="32522">MSRNYKATGINLKSMPLGETDRLITLLTPERGLIRVVAPGARKPKSKLGGRTALFVVNELVLAKGRSLDRITQAETLTSYPKLSQTLAKLTVGQYLAEVVLYQALGDQPQGDLFELLCQQLAQLEQVSLQAVPALLIHSLLHLLTWAGIAPQVQACCDTQVPLPTEPGSYSPVALSPRAGGTVLLEPLVGCVGRPFRLAEPSAPFAGLPRRHRDGVVLGEAGLHLLQAFAAAVATEDAFVLLEDALLFEKMLQTVPLTVWLSVERALRQYLEYYLERPIRSAALIETCFPTDAAVISVNP</sequence>
<dbReference type="GO" id="GO:0043590">
    <property type="term" value="C:bacterial nucleoid"/>
    <property type="evidence" value="ECO:0007669"/>
    <property type="project" value="TreeGrafter"/>
</dbReference>
<evidence type="ECO:0000313" key="9">
    <source>
        <dbReference type="EMBL" id="NCJ06548.1"/>
    </source>
</evidence>
<evidence type="ECO:0000256" key="6">
    <source>
        <dbReference type="ARBA" id="ARBA00033409"/>
    </source>
</evidence>
<dbReference type="InterPro" id="IPR042242">
    <property type="entry name" value="RecO_C"/>
</dbReference>
<dbReference type="AlphaFoldDB" id="A0A8K1ZYZ6"/>
<evidence type="ECO:0000256" key="2">
    <source>
        <dbReference type="ARBA" id="ARBA00021310"/>
    </source>
</evidence>
<dbReference type="HAMAP" id="MF_00201">
    <property type="entry name" value="RecO"/>
    <property type="match status" value="1"/>
</dbReference>
<dbReference type="PANTHER" id="PTHR33991">
    <property type="entry name" value="DNA REPAIR PROTEIN RECO"/>
    <property type="match status" value="1"/>
</dbReference>
<comment type="function">
    <text evidence="7">Involved in DNA repair and RecF pathway recombination.</text>
</comment>
<evidence type="ECO:0000256" key="7">
    <source>
        <dbReference type="HAMAP-Rule" id="MF_00201"/>
    </source>
</evidence>
<dbReference type="SUPFAM" id="SSF50249">
    <property type="entry name" value="Nucleic acid-binding proteins"/>
    <property type="match status" value="1"/>
</dbReference>
<comment type="caution">
    <text evidence="9">The sequence shown here is derived from an EMBL/GenBank/DDBJ whole genome shotgun (WGS) entry which is preliminary data.</text>
</comment>
<dbReference type="Gene3D" id="1.20.1440.120">
    <property type="entry name" value="Recombination protein O, C-terminal domain"/>
    <property type="match status" value="1"/>
</dbReference>
<dbReference type="EMBL" id="WVIC01000014">
    <property type="protein sequence ID" value="NCJ06548.1"/>
    <property type="molecule type" value="Genomic_DNA"/>
</dbReference>
<keyword evidence="4 7" id="KW-0233">DNA recombination</keyword>
<dbReference type="RefSeq" id="WP_161825026.1">
    <property type="nucleotide sequence ID" value="NZ_WVIC01000014.1"/>
</dbReference>
<organism evidence="9 10">
    <name type="scientific">Petrachloros mirabilis ULC683</name>
    <dbReference type="NCBI Taxonomy" id="2781853"/>
    <lineage>
        <taxon>Bacteria</taxon>
        <taxon>Bacillati</taxon>
        <taxon>Cyanobacteriota</taxon>
        <taxon>Cyanophyceae</taxon>
        <taxon>Synechococcales</taxon>
        <taxon>Petrachlorosaceae</taxon>
        <taxon>Petrachloros</taxon>
        <taxon>Petrachloros mirabilis</taxon>
    </lineage>
</organism>
<protein>
    <recommendedName>
        <fullName evidence="2 7">DNA repair protein RecO</fullName>
    </recommendedName>
    <alternativeName>
        <fullName evidence="6 7">Recombination protein O</fullName>
    </alternativeName>
</protein>
<evidence type="ECO:0000256" key="3">
    <source>
        <dbReference type="ARBA" id="ARBA00022763"/>
    </source>
</evidence>
<dbReference type="InterPro" id="IPR003717">
    <property type="entry name" value="RecO"/>
</dbReference>
<dbReference type="InterPro" id="IPR037278">
    <property type="entry name" value="ARFGAP/RecO"/>
</dbReference>
<reference evidence="9" key="1">
    <citation type="submission" date="2019-12" db="EMBL/GenBank/DDBJ databases">
        <title>High-Quality draft genome sequences of three cyanobacteria isolated from the limestone walls of the Old Cathedral of Coimbra.</title>
        <authorList>
            <person name="Tiago I."/>
            <person name="Soares F."/>
            <person name="Portugal A."/>
        </authorList>
    </citation>
    <scope>NUCLEOTIDE SEQUENCE [LARGE SCALE GENOMIC DNA]</scope>
    <source>
        <strain evidence="9">C</strain>
    </source>
</reference>
<dbReference type="NCBIfam" id="TIGR00613">
    <property type="entry name" value="reco"/>
    <property type="match status" value="1"/>
</dbReference>
<dbReference type="Pfam" id="PF11967">
    <property type="entry name" value="RecO_N"/>
    <property type="match status" value="1"/>
</dbReference>
<proteinExistence type="inferred from homology"/>
<keyword evidence="3 7" id="KW-0227">DNA damage</keyword>
<dbReference type="GO" id="GO:0006302">
    <property type="term" value="P:double-strand break repair"/>
    <property type="evidence" value="ECO:0007669"/>
    <property type="project" value="TreeGrafter"/>
</dbReference>
<keyword evidence="10" id="KW-1185">Reference proteome</keyword>
<evidence type="ECO:0000256" key="1">
    <source>
        <dbReference type="ARBA" id="ARBA00007452"/>
    </source>
</evidence>
<name>A0A8K1ZYZ6_9CYAN</name>
<gene>
    <name evidence="7 9" type="primary">recO</name>
    <name evidence="9" type="ORF">GS597_08505</name>
</gene>
<evidence type="ECO:0000256" key="5">
    <source>
        <dbReference type="ARBA" id="ARBA00023204"/>
    </source>
</evidence>
<dbReference type="SUPFAM" id="SSF57863">
    <property type="entry name" value="ArfGap/RecO-like zinc finger"/>
    <property type="match status" value="1"/>
</dbReference>
<dbReference type="Proteomes" id="UP000607397">
    <property type="component" value="Unassembled WGS sequence"/>
</dbReference>
<dbReference type="InterPro" id="IPR022572">
    <property type="entry name" value="DNA_rep/recomb_RecO_N"/>
</dbReference>
<comment type="similarity">
    <text evidence="1 7">Belongs to the RecO family.</text>
</comment>
<evidence type="ECO:0000313" key="10">
    <source>
        <dbReference type="Proteomes" id="UP000607397"/>
    </source>
</evidence>
<dbReference type="Gene3D" id="2.40.50.140">
    <property type="entry name" value="Nucleic acid-binding proteins"/>
    <property type="match status" value="1"/>
</dbReference>
<evidence type="ECO:0000259" key="8">
    <source>
        <dbReference type="Pfam" id="PF11967"/>
    </source>
</evidence>
<keyword evidence="5 7" id="KW-0234">DNA repair</keyword>
<accession>A0A8K1ZYZ6</accession>
<feature type="domain" description="DNA replication/recombination mediator RecO N-terminal" evidence="8">
    <location>
        <begin position="1"/>
        <end position="80"/>
    </location>
</feature>
<dbReference type="GO" id="GO:0006310">
    <property type="term" value="P:DNA recombination"/>
    <property type="evidence" value="ECO:0007669"/>
    <property type="project" value="UniProtKB-UniRule"/>
</dbReference>
<evidence type="ECO:0000256" key="4">
    <source>
        <dbReference type="ARBA" id="ARBA00023172"/>
    </source>
</evidence>
<dbReference type="Pfam" id="PF02565">
    <property type="entry name" value="RecO_C"/>
    <property type="match status" value="1"/>
</dbReference>
<dbReference type="InterPro" id="IPR012340">
    <property type="entry name" value="NA-bd_OB-fold"/>
</dbReference>